<comment type="caution">
    <text evidence="1">The sequence shown here is derived from an EMBL/GenBank/DDBJ whole genome shotgun (WGS) entry which is preliminary data.</text>
</comment>
<protein>
    <recommendedName>
        <fullName evidence="3">DoxX family protein</fullName>
    </recommendedName>
</protein>
<keyword evidence="2" id="KW-1185">Reference proteome</keyword>
<evidence type="ECO:0000313" key="2">
    <source>
        <dbReference type="Proteomes" id="UP000009888"/>
    </source>
</evidence>
<dbReference type="STRING" id="202789.GCA_001457435_01721"/>
<dbReference type="Proteomes" id="UP000009888">
    <property type="component" value="Unassembled WGS sequence"/>
</dbReference>
<reference evidence="1 2" key="1">
    <citation type="submission" date="2012-09" db="EMBL/GenBank/DDBJ databases">
        <title>The Genome Sequence of Actinobaculum massiliae ACS-171-V-COL2.</title>
        <authorList>
            <consortium name="The Broad Institute Genome Sequencing Platform"/>
            <person name="Earl A."/>
            <person name="Ward D."/>
            <person name="Feldgarden M."/>
            <person name="Gevers D."/>
            <person name="Saerens B."/>
            <person name="Vaneechoutte M."/>
            <person name="Walker B."/>
            <person name="Young S.K."/>
            <person name="Zeng Q."/>
            <person name="Gargeya S."/>
            <person name="Fitzgerald M."/>
            <person name="Haas B."/>
            <person name="Abouelleil A."/>
            <person name="Alvarado L."/>
            <person name="Arachchi H.M."/>
            <person name="Berlin A."/>
            <person name="Chapman S.B."/>
            <person name="Goldberg J."/>
            <person name="Griggs A."/>
            <person name="Gujja S."/>
            <person name="Hansen M."/>
            <person name="Howarth C."/>
            <person name="Imamovic A."/>
            <person name="Larimer J."/>
            <person name="McCowen C."/>
            <person name="Montmayeur A."/>
            <person name="Murphy C."/>
            <person name="Neiman D."/>
            <person name="Pearson M."/>
            <person name="Priest M."/>
            <person name="Roberts A."/>
            <person name="Saif S."/>
            <person name="Shea T."/>
            <person name="Sisk P."/>
            <person name="Sykes S."/>
            <person name="Wortman J."/>
            <person name="Nusbaum C."/>
            <person name="Birren B."/>
        </authorList>
    </citation>
    <scope>NUCLEOTIDE SEQUENCE [LARGE SCALE GENOMIC DNA]</scope>
    <source>
        <strain evidence="2">ACS-171-V-Col2</strain>
    </source>
</reference>
<proteinExistence type="predicted"/>
<organism evidence="1 2">
    <name type="scientific">Actinobaculum massiliense ACS-171-V-Col2</name>
    <dbReference type="NCBI Taxonomy" id="883066"/>
    <lineage>
        <taxon>Bacteria</taxon>
        <taxon>Bacillati</taxon>
        <taxon>Actinomycetota</taxon>
        <taxon>Actinomycetes</taxon>
        <taxon>Actinomycetales</taxon>
        <taxon>Actinomycetaceae</taxon>
        <taxon>Actinobaculum</taxon>
    </lineage>
</organism>
<dbReference type="EMBL" id="AGWL01000002">
    <property type="protein sequence ID" value="EKU95628.1"/>
    <property type="molecule type" value="Genomic_DNA"/>
</dbReference>
<evidence type="ECO:0008006" key="3">
    <source>
        <dbReference type="Google" id="ProtNLM"/>
    </source>
</evidence>
<accession>K9EG34</accession>
<dbReference type="HOGENOM" id="CLU_058421_1_2_11"/>
<name>K9EG34_9ACTO</name>
<sequence>MGIFRFIARPLLAAPFIYTGIKAARAPQEHREQIDNLEFATDTLGVTLEDQQKDLVARGVGIAQVTAGCLLSIGKFQRLSGAVLAATQIPSVVGANPIWKLEGDEKKDAKRNLLTGIGLAGGALLAAVDRKGQPSLGYRYSQWRDHREELAEIKADARQRVKEAKNA</sequence>
<dbReference type="eggNOG" id="COG2259">
    <property type="taxonomic scope" value="Bacteria"/>
</dbReference>
<dbReference type="PATRIC" id="fig|883066.3.peg.435"/>
<dbReference type="RefSeq" id="WP_007000633.1">
    <property type="nucleotide sequence ID" value="NZ_JH992955.1"/>
</dbReference>
<dbReference type="AlphaFoldDB" id="K9EG34"/>
<evidence type="ECO:0000313" key="1">
    <source>
        <dbReference type="EMBL" id="EKU95628.1"/>
    </source>
</evidence>
<gene>
    <name evidence="1" type="ORF">HMPREF9233_00415</name>
</gene>